<dbReference type="Proteomes" id="UP000326780">
    <property type="component" value="Chromosome"/>
</dbReference>
<evidence type="ECO:0000313" key="3">
    <source>
        <dbReference type="Proteomes" id="UP000326780"/>
    </source>
</evidence>
<dbReference type="AlphaFoldDB" id="A0A5Q0M8J4"/>
<protein>
    <submittedName>
        <fullName evidence="2">Uncharacterized protein</fullName>
    </submittedName>
</protein>
<reference evidence="2 3" key="1">
    <citation type="submission" date="2019-10" db="EMBL/GenBank/DDBJ databases">
        <title>Complete genome sequence of Variovorax paradoxus 5C-2.</title>
        <authorList>
            <person name="Gogoleva N.E."/>
            <person name="Balkin A.S."/>
        </authorList>
    </citation>
    <scope>NUCLEOTIDE SEQUENCE [LARGE SCALE GENOMIC DNA]</scope>
    <source>
        <strain evidence="2 3">5C-2</strain>
    </source>
</reference>
<sequence>MRKLIFCFFMAFHLLASGQVSKESQQKKIQANVSKIANLGPGCRIELKIPSGANFRSGHESSQGPGVAGFSLKMTPDFSSSGDWSFDFNCYKIDDDQVQRGWAVRLPTGGWAPNHENGGRELLENKALRLFSLTAKNSNGWAVAVDDTIGEEKYRQRRLIYCFTREMKAVCGESVVGHLDFLKRKGNIDLTSRALAILRGIEFLEDTPPTPESLQR</sequence>
<feature type="signal peptide" evidence="1">
    <location>
        <begin position="1"/>
        <end position="22"/>
    </location>
</feature>
<dbReference type="EMBL" id="CP045644">
    <property type="protein sequence ID" value="QFZ85826.1"/>
    <property type="molecule type" value="Genomic_DNA"/>
</dbReference>
<evidence type="ECO:0000256" key="1">
    <source>
        <dbReference type="SAM" id="SignalP"/>
    </source>
</evidence>
<keyword evidence="1" id="KW-0732">Signal</keyword>
<dbReference type="RefSeq" id="WP_153284367.1">
    <property type="nucleotide sequence ID" value="NZ_CP045644.1"/>
</dbReference>
<name>A0A5Q0M8J4_VARPD</name>
<feature type="chain" id="PRO_5024990081" evidence="1">
    <location>
        <begin position="23"/>
        <end position="216"/>
    </location>
</feature>
<gene>
    <name evidence="2" type="ORF">GFK26_25175</name>
</gene>
<organism evidence="2 3">
    <name type="scientific">Variovorax paradoxus</name>
    <dbReference type="NCBI Taxonomy" id="34073"/>
    <lineage>
        <taxon>Bacteria</taxon>
        <taxon>Pseudomonadati</taxon>
        <taxon>Pseudomonadota</taxon>
        <taxon>Betaproteobacteria</taxon>
        <taxon>Burkholderiales</taxon>
        <taxon>Comamonadaceae</taxon>
        <taxon>Variovorax</taxon>
    </lineage>
</organism>
<proteinExistence type="predicted"/>
<evidence type="ECO:0000313" key="2">
    <source>
        <dbReference type="EMBL" id="QFZ85826.1"/>
    </source>
</evidence>
<accession>A0A5Q0M8J4</accession>